<accession>A0AAN8W3H6</accession>
<organism evidence="1 2">
    <name type="scientific">Dillenia turbinata</name>
    <dbReference type="NCBI Taxonomy" id="194707"/>
    <lineage>
        <taxon>Eukaryota</taxon>
        <taxon>Viridiplantae</taxon>
        <taxon>Streptophyta</taxon>
        <taxon>Embryophyta</taxon>
        <taxon>Tracheophyta</taxon>
        <taxon>Spermatophyta</taxon>
        <taxon>Magnoliopsida</taxon>
        <taxon>eudicotyledons</taxon>
        <taxon>Gunneridae</taxon>
        <taxon>Pentapetalae</taxon>
        <taxon>Dilleniales</taxon>
        <taxon>Dilleniaceae</taxon>
        <taxon>Dillenia</taxon>
    </lineage>
</organism>
<keyword evidence="2" id="KW-1185">Reference proteome</keyword>
<dbReference type="InterPro" id="IPR020103">
    <property type="entry name" value="PsdUridine_synth_cat_dom_sf"/>
</dbReference>
<dbReference type="AlphaFoldDB" id="A0AAN8W3H6"/>
<dbReference type="SUPFAM" id="SSF55120">
    <property type="entry name" value="Pseudouridine synthase"/>
    <property type="match status" value="1"/>
</dbReference>
<protein>
    <submittedName>
        <fullName evidence="1">Uncharacterized protein</fullName>
    </submittedName>
</protein>
<evidence type="ECO:0000313" key="1">
    <source>
        <dbReference type="EMBL" id="KAK6939283.1"/>
    </source>
</evidence>
<dbReference type="GO" id="GO:0003723">
    <property type="term" value="F:RNA binding"/>
    <property type="evidence" value="ECO:0007669"/>
    <property type="project" value="InterPro"/>
</dbReference>
<reference evidence="1 2" key="1">
    <citation type="submission" date="2023-12" db="EMBL/GenBank/DDBJ databases">
        <title>A high-quality genome assembly for Dillenia turbinata (Dilleniales).</title>
        <authorList>
            <person name="Chanderbali A."/>
        </authorList>
    </citation>
    <scope>NUCLEOTIDE SEQUENCE [LARGE SCALE GENOMIC DNA]</scope>
    <source>
        <strain evidence="1">LSX21</strain>
        <tissue evidence="1">Leaf</tissue>
    </source>
</reference>
<gene>
    <name evidence="1" type="ORF">RJ641_028814</name>
</gene>
<dbReference type="GO" id="GO:0001522">
    <property type="term" value="P:pseudouridine synthesis"/>
    <property type="evidence" value="ECO:0007669"/>
    <property type="project" value="InterPro"/>
</dbReference>
<proteinExistence type="predicted"/>
<evidence type="ECO:0000313" key="2">
    <source>
        <dbReference type="Proteomes" id="UP001370490"/>
    </source>
</evidence>
<dbReference type="GO" id="GO:0009982">
    <property type="term" value="F:pseudouridine synthase activity"/>
    <property type="evidence" value="ECO:0007669"/>
    <property type="project" value="InterPro"/>
</dbReference>
<comment type="caution">
    <text evidence="1">The sequence shown here is derived from an EMBL/GenBank/DDBJ whole genome shotgun (WGS) entry which is preliminary data.</text>
</comment>
<dbReference type="EMBL" id="JBAMMX010000005">
    <property type="protein sequence ID" value="KAK6939283.1"/>
    <property type="molecule type" value="Genomic_DNA"/>
</dbReference>
<dbReference type="Proteomes" id="UP001370490">
    <property type="component" value="Unassembled WGS sequence"/>
</dbReference>
<sequence length="109" mass="13149">MKDRDILRLLWCRLSRNAKKPRSQNHRRRSRRSTLFIWCSSRTRLRPPQFYVHSPGLVDWLNAILSPQIRIFGYTRVMASFNAKKFCDRRKYVYLIPVFALDPSSHLNR</sequence>
<name>A0AAN8W3H6_9MAGN</name>